<keyword evidence="1" id="KW-0472">Membrane</keyword>
<sequence length="201" mass="22855">MLRFVVPLFLIFVGSMFAVWPSFALEGDVGKIESSSKNVRIRIAELDQQLQTHLREAVEKFGDRQIECGKSAEKKPLSDCIAEDGDDLTQTRLSIARAKDGDVKDGPLDELAATEERFAMFIERMNKTNDLLSRAGAKMYRTSFDITPEMDQLRRQVIAYVERKQEYDLRLNQAMLIAGVTLVLIAIFAMIFFATRRIRGN</sequence>
<organism evidence="2 3">
    <name type="scientific">Thalassospira lucentensis</name>
    <dbReference type="NCBI Taxonomy" id="168935"/>
    <lineage>
        <taxon>Bacteria</taxon>
        <taxon>Pseudomonadati</taxon>
        <taxon>Pseudomonadota</taxon>
        <taxon>Alphaproteobacteria</taxon>
        <taxon>Rhodospirillales</taxon>
        <taxon>Thalassospiraceae</taxon>
        <taxon>Thalassospira</taxon>
    </lineage>
</organism>
<protein>
    <submittedName>
        <fullName evidence="2">Uncharacterized protein</fullName>
    </submittedName>
</protein>
<dbReference type="RefSeq" id="WP_062950672.1">
    <property type="nucleotide sequence ID" value="NZ_LPVY01000006.1"/>
</dbReference>
<evidence type="ECO:0000313" key="3">
    <source>
        <dbReference type="Proteomes" id="UP000076335"/>
    </source>
</evidence>
<feature type="transmembrane region" description="Helical" evidence="1">
    <location>
        <begin position="174"/>
        <end position="195"/>
    </location>
</feature>
<name>A0A154L7I7_9PROT</name>
<dbReference type="EMBL" id="LPVY01000006">
    <property type="protein sequence ID" value="KZB66357.1"/>
    <property type="molecule type" value="Genomic_DNA"/>
</dbReference>
<evidence type="ECO:0000256" key="1">
    <source>
        <dbReference type="SAM" id="Phobius"/>
    </source>
</evidence>
<keyword evidence="1" id="KW-1133">Transmembrane helix</keyword>
<dbReference type="AlphaFoldDB" id="A0A154L7I7"/>
<reference evidence="2 3" key="1">
    <citation type="submission" date="2015-12" db="EMBL/GenBank/DDBJ databases">
        <title>Genome sequence of Thalassospira lucentensis MCCC 1A02072.</title>
        <authorList>
            <person name="Lu L."/>
            <person name="Lai Q."/>
            <person name="Shao Z."/>
            <person name="Qian P."/>
        </authorList>
    </citation>
    <scope>NUCLEOTIDE SEQUENCE [LARGE SCALE GENOMIC DNA]</scope>
    <source>
        <strain evidence="2 3">MCCC 1A02072</strain>
    </source>
</reference>
<proteinExistence type="predicted"/>
<accession>A0A154L7I7</accession>
<dbReference type="Proteomes" id="UP000076335">
    <property type="component" value="Unassembled WGS sequence"/>
</dbReference>
<comment type="caution">
    <text evidence="2">The sequence shown here is derived from an EMBL/GenBank/DDBJ whole genome shotgun (WGS) entry which is preliminary data.</text>
</comment>
<gene>
    <name evidence="2" type="ORF">AUP42_16055</name>
</gene>
<evidence type="ECO:0000313" key="2">
    <source>
        <dbReference type="EMBL" id="KZB66357.1"/>
    </source>
</evidence>
<keyword evidence="1" id="KW-0812">Transmembrane</keyword>
<dbReference type="OrthoDB" id="7354241at2"/>